<dbReference type="InterPro" id="IPR029026">
    <property type="entry name" value="tRNA_m1G_MTases_N"/>
</dbReference>
<keyword evidence="2 5" id="KW-0489">Methyltransferase</keyword>
<dbReference type="SUPFAM" id="SSF55315">
    <property type="entry name" value="L30e-like"/>
    <property type="match status" value="1"/>
</dbReference>
<dbReference type="PANTHER" id="PTHR43191">
    <property type="entry name" value="RRNA METHYLTRANSFERASE 3"/>
    <property type="match status" value="1"/>
</dbReference>
<dbReference type="Gene3D" id="3.40.1280.10">
    <property type="match status" value="1"/>
</dbReference>
<evidence type="ECO:0000256" key="1">
    <source>
        <dbReference type="ARBA" id="ARBA00007228"/>
    </source>
</evidence>
<dbReference type="Pfam" id="PF22435">
    <property type="entry name" value="MRM3-like_sub_bind"/>
    <property type="match status" value="1"/>
</dbReference>
<dbReference type="GO" id="GO:0032259">
    <property type="term" value="P:methylation"/>
    <property type="evidence" value="ECO:0007669"/>
    <property type="project" value="UniProtKB-KW"/>
</dbReference>
<dbReference type="InterPro" id="IPR029064">
    <property type="entry name" value="Ribosomal_eL30-like_sf"/>
</dbReference>
<dbReference type="SUPFAM" id="SSF75217">
    <property type="entry name" value="alpha/beta knot"/>
    <property type="match status" value="1"/>
</dbReference>
<dbReference type="GO" id="GO:0003723">
    <property type="term" value="F:RNA binding"/>
    <property type="evidence" value="ECO:0007669"/>
    <property type="project" value="InterPro"/>
</dbReference>
<feature type="domain" description="RNA 2-O ribose methyltransferase substrate binding" evidence="4">
    <location>
        <begin position="31"/>
        <end position="116"/>
    </location>
</feature>
<evidence type="ECO:0000256" key="2">
    <source>
        <dbReference type="ARBA" id="ARBA00022603"/>
    </source>
</evidence>
<dbReference type="Proteomes" id="UP000466848">
    <property type="component" value="Chromosome"/>
</dbReference>
<gene>
    <name evidence="5" type="ORF">Ami103574_12645</name>
</gene>
<dbReference type="EMBL" id="CP048649">
    <property type="protein sequence ID" value="QIB70087.1"/>
    <property type="molecule type" value="Genomic_DNA"/>
</dbReference>
<dbReference type="RefSeq" id="WP_163067327.1">
    <property type="nucleotide sequence ID" value="NZ_CP048649.1"/>
</dbReference>
<dbReference type="InterPro" id="IPR001537">
    <property type="entry name" value="SpoU_MeTrfase"/>
</dbReference>
<accession>A0A858BWZ0</accession>
<protein>
    <submittedName>
        <fullName evidence="5">RNA methyltransferase</fullName>
    </submittedName>
</protein>
<keyword evidence="6" id="KW-1185">Reference proteome</keyword>
<dbReference type="AlphaFoldDB" id="A0A858BWZ0"/>
<dbReference type="InterPro" id="IPR029028">
    <property type="entry name" value="Alpha/beta_knot_MTases"/>
</dbReference>
<evidence type="ECO:0000313" key="6">
    <source>
        <dbReference type="Proteomes" id="UP000466848"/>
    </source>
</evidence>
<dbReference type="GO" id="GO:0008173">
    <property type="term" value="F:RNA methyltransferase activity"/>
    <property type="evidence" value="ECO:0007669"/>
    <property type="project" value="InterPro"/>
</dbReference>
<dbReference type="CDD" id="cd18095">
    <property type="entry name" value="SpoU-like_rRNA-MTase"/>
    <property type="match status" value="1"/>
</dbReference>
<dbReference type="InterPro" id="IPR053888">
    <property type="entry name" value="MRM3-like_sub_bind"/>
</dbReference>
<dbReference type="PANTHER" id="PTHR43191:SF2">
    <property type="entry name" value="RRNA METHYLTRANSFERASE 3, MITOCHONDRIAL"/>
    <property type="match status" value="1"/>
</dbReference>
<organism evidence="5 6">
    <name type="scientific">Aminipila butyrica</name>
    <dbReference type="NCBI Taxonomy" id="433296"/>
    <lineage>
        <taxon>Bacteria</taxon>
        <taxon>Bacillati</taxon>
        <taxon>Bacillota</taxon>
        <taxon>Clostridia</taxon>
        <taxon>Peptostreptococcales</taxon>
        <taxon>Anaerovoracaceae</taxon>
        <taxon>Aminipila</taxon>
    </lineage>
</organism>
<dbReference type="Pfam" id="PF00588">
    <property type="entry name" value="SpoU_methylase"/>
    <property type="match status" value="1"/>
</dbReference>
<dbReference type="GO" id="GO:0006396">
    <property type="term" value="P:RNA processing"/>
    <property type="evidence" value="ECO:0007669"/>
    <property type="project" value="InterPro"/>
</dbReference>
<name>A0A858BWZ0_9FIRM</name>
<dbReference type="InterPro" id="IPR013123">
    <property type="entry name" value="SpoU_subst-bd"/>
</dbReference>
<dbReference type="SMART" id="SM00967">
    <property type="entry name" value="SpoU_sub_bind"/>
    <property type="match status" value="1"/>
</dbReference>
<dbReference type="Gene3D" id="3.30.1330.30">
    <property type="match status" value="1"/>
</dbReference>
<evidence type="ECO:0000259" key="4">
    <source>
        <dbReference type="SMART" id="SM00967"/>
    </source>
</evidence>
<evidence type="ECO:0000256" key="3">
    <source>
        <dbReference type="ARBA" id="ARBA00022679"/>
    </source>
</evidence>
<proteinExistence type="inferred from homology"/>
<comment type="similarity">
    <text evidence="1">Belongs to the class IV-like SAM-binding methyltransferase superfamily. RNA methyltransferase TrmH family.</text>
</comment>
<sequence length="274" mass="30336">MKKITSQDNKIFKNTLQLASRKHREKTGMYLLEGPNLIGEALKNQVLPEFLLIDEGDSQGEEIRQLCSDYETRLAEAGKLYAGEKVLVLESSLFRRLAQTENSQGIAGVVRQPSWSEEAFFQKRRGSGNILVLDRLQDPGNVGTMIRTADAAGYEGILVLKGTVDIFSPKVVRSCTGSLFRMPILFGESPEGTLALLRRQGKRVISTGFQTETYYYDVDLKSDVALVLGNEGNGICETFKQQSDQLVKIPMWGSVESLNAAAAAAVLMYEAMRK</sequence>
<keyword evidence="3 5" id="KW-0808">Transferase</keyword>
<dbReference type="KEGG" id="abut:Ami103574_12645"/>
<evidence type="ECO:0000313" key="5">
    <source>
        <dbReference type="EMBL" id="QIB70087.1"/>
    </source>
</evidence>
<dbReference type="GO" id="GO:0005737">
    <property type="term" value="C:cytoplasm"/>
    <property type="evidence" value="ECO:0007669"/>
    <property type="project" value="UniProtKB-ARBA"/>
</dbReference>
<reference evidence="5 6" key="1">
    <citation type="submission" date="2020-02" db="EMBL/GenBank/DDBJ databases">
        <authorList>
            <person name="Kim Y.B."/>
            <person name="Roh S.W."/>
        </authorList>
    </citation>
    <scope>NUCLEOTIDE SEQUENCE [LARGE SCALE GENOMIC DNA]</scope>
    <source>
        <strain evidence="5 6">DSM 103574</strain>
    </source>
</reference>
<dbReference type="InterPro" id="IPR051259">
    <property type="entry name" value="rRNA_Methyltransferase"/>
</dbReference>